<evidence type="ECO:0000313" key="3">
    <source>
        <dbReference type="EMBL" id="BAT73648.1"/>
    </source>
</evidence>
<feature type="compositionally biased region" description="Acidic residues" evidence="2">
    <location>
        <begin position="313"/>
        <end position="329"/>
    </location>
</feature>
<evidence type="ECO:0000256" key="2">
    <source>
        <dbReference type="SAM" id="MobiDB-lite"/>
    </source>
</evidence>
<reference evidence="3 4" key="1">
    <citation type="journal article" date="2015" name="Sci. Rep.">
        <title>The power of single molecule real-time sequencing technology in the de novo assembly of a eukaryotic genome.</title>
        <authorList>
            <person name="Sakai H."/>
            <person name="Naito K."/>
            <person name="Ogiso-Tanaka E."/>
            <person name="Takahashi Y."/>
            <person name="Iseki K."/>
            <person name="Muto C."/>
            <person name="Satou K."/>
            <person name="Teruya K."/>
            <person name="Shiroma A."/>
            <person name="Shimoji M."/>
            <person name="Hirano T."/>
            <person name="Itoh T."/>
            <person name="Kaga A."/>
            <person name="Tomooka N."/>
        </authorList>
    </citation>
    <scope>NUCLEOTIDE SEQUENCE [LARGE SCALE GENOMIC DNA]</scope>
    <source>
        <strain evidence="4">cv. Shumari</strain>
    </source>
</reference>
<feature type="coiled-coil region" evidence="1">
    <location>
        <begin position="155"/>
        <end position="252"/>
    </location>
</feature>
<dbReference type="AlphaFoldDB" id="A0A0S3QZA1"/>
<feature type="region of interest" description="Disordered" evidence="2">
    <location>
        <begin position="60"/>
        <end position="91"/>
    </location>
</feature>
<evidence type="ECO:0000313" key="4">
    <source>
        <dbReference type="Proteomes" id="UP000291084"/>
    </source>
</evidence>
<evidence type="ECO:0000256" key="1">
    <source>
        <dbReference type="SAM" id="Coils"/>
    </source>
</evidence>
<dbReference type="OrthoDB" id="1725654at2759"/>
<feature type="compositionally biased region" description="Acidic residues" evidence="2">
    <location>
        <begin position="337"/>
        <end position="355"/>
    </location>
</feature>
<dbReference type="Proteomes" id="UP000291084">
    <property type="component" value="Chromosome 1"/>
</dbReference>
<feature type="region of interest" description="Disordered" evidence="2">
    <location>
        <begin position="312"/>
        <end position="355"/>
    </location>
</feature>
<protein>
    <submittedName>
        <fullName evidence="3">Uncharacterized protein</fullName>
    </submittedName>
</protein>
<organism evidence="3 4">
    <name type="scientific">Vigna angularis var. angularis</name>
    <dbReference type="NCBI Taxonomy" id="157739"/>
    <lineage>
        <taxon>Eukaryota</taxon>
        <taxon>Viridiplantae</taxon>
        <taxon>Streptophyta</taxon>
        <taxon>Embryophyta</taxon>
        <taxon>Tracheophyta</taxon>
        <taxon>Spermatophyta</taxon>
        <taxon>Magnoliopsida</taxon>
        <taxon>eudicotyledons</taxon>
        <taxon>Gunneridae</taxon>
        <taxon>Pentapetalae</taxon>
        <taxon>rosids</taxon>
        <taxon>fabids</taxon>
        <taxon>Fabales</taxon>
        <taxon>Fabaceae</taxon>
        <taxon>Papilionoideae</taxon>
        <taxon>50 kb inversion clade</taxon>
        <taxon>NPAAA clade</taxon>
        <taxon>indigoferoid/millettioid clade</taxon>
        <taxon>Phaseoleae</taxon>
        <taxon>Vigna</taxon>
    </lineage>
</organism>
<dbReference type="EMBL" id="AP015034">
    <property type="protein sequence ID" value="BAT73648.1"/>
    <property type="molecule type" value="Genomic_DNA"/>
</dbReference>
<keyword evidence="1" id="KW-0175">Coiled coil</keyword>
<gene>
    <name evidence="3" type="primary">Vigan.01G115700</name>
    <name evidence="3" type="ORF">VIGAN_01115700</name>
</gene>
<proteinExistence type="predicted"/>
<sequence>MDGSRVAQTLDSLWFYTNIFAYTHHPLTDQFPPSINAKESPQRDLQKPFTPLLVNQQDEHRNAETLTPDCHKFGGISSEPGRERRKRERRKRRKWNKLGNNVVDERVDLWFDKLEEESYKHHEMLDVQQRTKMPPLDDAVAMKKHLKSWAYAVAAEEVQNELLAKKKAVEEAKVKLEALSLEHFKSEAAQADLSKKFKGACIEVATLTQQLKDLKVKYDEEVSETDRLKLALRQMGEKAKGQEEELITLAREVLKGNVTIDLLSRNVQIEHEEGFNKAIRQVAFLLKVDPLSTNFDIAQDVYDGKMISVSVSDAEDEEPAGGDVDADVDNVDRGEGVDDDGGEGASDDGNEEDGN</sequence>
<accession>A0A0S3QZA1</accession>
<name>A0A0S3QZA1_PHAAN</name>
<keyword evidence="4" id="KW-1185">Reference proteome</keyword>